<dbReference type="EMBL" id="JACHIA010000003">
    <property type="protein sequence ID" value="MBB6070012.1"/>
    <property type="molecule type" value="Genomic_DNA"/>
</dbReference>
<dbReference type="RefSeq" id="WP_170039706.1">
    <property type="nucleotide sequence ID" value="NZ_JABDTL010000002.1"/>
</dbReference>
<organism evidence="1 2">
    <name type="scientific">Longimicrobium terrae</name>
    <dbReference type="NCBI Taxonomy" id="1639882"/>
    <lineage>
        <taxon>Bacteria</taxon>
        <taxon>Pseudomonadati</taxon>
        <taxon>Gemmatimonadota</taxon>
        <taxon>Longimicrobiia</taxon>
        <taxon>Longimicrobiales</taxon>
        <taxon>Longimicrobiaceae</taxon>
        <taxon>Longimicrobium</taxon>
    </lineage>
</organism>
<name>A0A841GR23_9BACT</name>
<gene>
    <name evidence="1" type="ORF">HNQ61_001629</name>
</gene>
<accession>A0A841GR23</accession>
<dbReference type="InterPro" id="IPR054272">
    <property type="entry name" value="DUF7003"/>
</dbReference>
<proteinExistence type="predicted"/>
<evidence type="ECO:0000313" key="2">
    <source>
        <dbReference type="Proteomes" id="UP000582837"/>
    </source>
</evidence>
<reference evidence="1 2" key="1">
    <citation type="submission" date="2020-08" db="EMBL/GenBank/DDBJ databases">
        <title>Genomic Encyclopedia of Type Strains, Phase IV (KMG-IV): sequencing the most valuable type-strain genomes for metagenomic binning, comparative biology and taxonomic classification.</title>
        <authorList>
            <person name="Goeker M."/>
        </authorList>
    </citation>
    <scope>NUCLEOTIDE SEQUENCE [LARGE SCALE GENOMIC DNA]</scope>
    <source>
        <strain evidence="1 2">DSM 29007</strain>
    </source>
</reference>
<evidence type="ECO:0000313" key="1">
    <source>
        <dbReference type="EMBL" id="MBB6070012.1"/>
    </source>
</evidence>
<keyword evidence="2" id="KW-1185">Reference proteome</keyword>
<comment type="caution">
    <text evidence="1">The sequence shown here is derived from an EMBL/GenBank/DDBJ whole genome shotgun (WGS) entry which is preliminary data.</text>
</comment>
<dbReference type="Proteomes" id="UP000582837">
    <property type="component" value="Unassembled WGS sequence"/>
</dbReference>
<protein>
    <submittedName>
        <fullName evidence="1">Uncharacterized protein</fullName>
    </submittedName>
</protein>
<sequence length="228" mass="25090">MDLLKELDTKAETFEFPVLDNANWDYGGGRIRGFRAGDKVALVFELMVFLPGSLQFLVDIYAFGDLLQRDGGYSGSWTLFSELAEHPLWDGEGEWISGASNMVVALNEAQVVEAAAPGTSWTRPGAIQVRLSAGDERAEGDLIAALARELGMRVLVPDETLFEHVPELVATDEVARLSCWDHPDVAEGELPSASRSLQALVSFLLNKTTRLEHDHEGDNSDRRSWSAE</sequence>
<dbReference type="AlphaFoldDB" id="A0A841GR23"/>
<dbReference type="Pfam" id="PF22535">
    <property type="entry name" value="DUF7003"/>
    <property type="match status" value="1"/>
</dbReference>